<gene>
    <name evidence="11" type="ORF">SAMN05878443_1947</name>
</gene>
<feature type="transmembrane region" description="Helical" evidence="10">
    <location>
        <begin position="96"/>
        <end position="119"/>
    </location>
</feature>
<dbReference type="InterPro" id="IPR045070">
    <property type="entry name" value="MATE_MepA-like"/>
</dbReference>
<keyword evidence="4" id="KW-0813">Transport</keyword>
<keyword evidence="9" id="KW-0046">Antibiotic resistance</keyword>
<sequence>MIIKKNRLETDSIPKLLVEFSIPAIIGMLVNAIYNVVDRIFIGNDPVLGSLGLAAVSITFPVTLVLLAFALMVGIGGSTRFSISLGKKETEKAKFFLGNGVMLAIIAGLLFMILGNIFIEPILQALGASSDVLPFATDYLSVILYGAVFQSVAMSLNNFSRADGNPRNSMISMMIGAGFNIIFDYIFIIQMGLGMKGAAYATIGGQFLSMVWQLAYFLGPRANVQLAIQNMKLRAAYVKDILTTGIPAFLLQIANSVLNIVINASLVIYGGDIAISVAGIITSATTLIIMMVAGLIQGLQPIISYNTGADRPDRVKQALKIATVIGGIISTTGFLIFQFFPEFVITLFNQEPAVVSLGVEAIRIWTAAFPLVGIQIVWASYFQAVGKVRLASFLNLARQIIFLIPLILILSPIFELTGIYAAVPIAEALAFVVTFVFLKSQFKTSQHPL</sequence>
<feature type="transmembrane region" description="Helical" evidence="10">
    <location>
        <begin position="12"/>
        <end position="34"/>
    </location>
</feature>
<name>A0A1N6HM31_9LACT</name>
<keyword evidence="5" id="KW-1003">Cell membrane</keyword>
<evidence type="ECO:0000256" key="4">
    <source>
        <dbReference type="ARBA" id="ARBA00022448"/>
    </source>
</evidence>
<feature type="transmembrane region" description="Helical" evidence="10">
    <location>
        <begin position="317"/>
        <end position="341"/>
    </location>
</feature>
<protein>
    <recommendedName>
        <fullName evidence="3">Multidrug export protein MepA</fullName>
    </recommendedName>
</protein>
<keyword evidence="7 10" id="KW-1133">Transmembrane helix</keyword>
<comment type="similarity">
    <text evidence="2">Belongs to the multi antimicrobial extrusion (MATE) (TC 2.A.66.1) family. MepA subfamily.</text>
</comment>
<organism evidence="11 12">
    <name type="scientific">Carnobacterium alterfunditum</name>
    <dbReference type="NCBI Taxonomy" id="28230"/>
    <lineage>
        <taxon>Bacteria</taxon>
        <taxon>Bacillati</taxon>
        <taxon>Bacillota</taxon>
        <taxon>Bacilli</taxon>
        <taxon>Lactobacillales</taxon>
        <taxon>Carnobacteriaceae</taxon>
        <taxon>Carnobacterium</taxon>
    </lineage>
</organism>
<dbReference type="EMBL" id="FSRN01000001">
    <property type="protein sequence ID" value="SIO20807.1"/>
    <property type="molecule type" value="Genomic_DNA"/>
</dbReference>
<dbReference type="InterPro" id="IPR048279">
    <property type="entry name" value="MdtK-like"/>
</dbReference>
<dbReference type="Proteomes" id="UP000184758">
    <property type="component" value="Unassembled WGS sequence"/>
</dbReference>
<dbReference type="Pfam" id="PF01554">
    <property type="entry name" value="MatE"/>
    <property type="match status" value="2"/>
</dbReference>
<feature type="transmembrane region" description="Helical" evidence="10">
    <location>
        <begin position="199"/>
        <end position="219"/>
    </location>
</feature>
<evidence type="ECO:0000256" key="5">
    <source>
        <dbReference type="ARBA" id="ARBA00022475"/>
    </source>
</evidence>
<dbReference type="AlphaFoldDB" id="A0A1N6HM31"/>
<dbReference type="CDD" id="cd13143">
    <property type="entry name" value="MATE_MepA_like"/>
    <property type="match status" value="1"/>
</dbReference>
<feature type="transmembrane region" description="Helical" evidence="10">
    <location>
        <begin position="273"/>
        <end position="296"/>
    </location>
</feature>
<comment type="subcellular location">
    <subcellularLocation>
        <location evidence="1">Cell membrane</location>
        <topology evidence="1">Multi-pass membrane protein</topology>
    </subcellularLocation>
</comment>
<dbReference type="GO" id="GO:0015297">
    <property type="term" value="F:antiporter activity"/>
    <property type="evidence" value="ECO:0007669"/>
    <property type="project" value="InterPro"/>
</dbReference>
<feature type="transmembrane region" description="Helical" evidence="10">
    <location>
        <begin position="393"/>
        <end position="413"/>
    </location>
</feature>
<dbReference type="eggNOG" id="COG0534">
    <property type="taxonomic scope" value="Bacteria"/>
</dbReference>
<evidence type="ECO:0000256" key="7">
    <source>
        <dbReference type="ARBA" id="ARBA00022989"/>
    </source>
</evidence>
<evidence type="ECO:0000256" key="3">
    <source>
        <dbReference type="ARBA" id="ARBA00022106"/>
    </source>
</evidence>
<evidence type="ECO:0000256" key="2">
    <source>
        <dbReference type="ARBA" id="ARBA00008417"/>
    </source>
</evidence>
<feature type="transmembrane region" description="Helical" evidence="10">
    <location>
        <begin position="139"/>
        <end position="159"/>
    </location>
</feature>
<feature type="transmembrane region" description="Helical" evidence="10">
    <location>
        <begin position="240"/>
        <end position="261"/>
    </location>
</feature>
<keyword evidence="8 10" id="KW-0472">Membrane</keyword>
<dbReference type="PANTHER" id="PTHR43823">
    <property type="entry name" value="SPORULATION PROTEIN YKVU"/>
    <property type="match status" value="1"/>
</dbReference>
<dbReference type="GO" id="GO:0005886">
    <property type="term" value="C:plasma membrane"/>
    <property type="evidence" value="ECO:0007669"/>
    <property type="project" value="UniProtKB-SubCell"/>
</dbReference>
<dbReference type="GO" id="GO:0042910">
    <property type="term" value="F:xenobiotic transmembrane transporter activity"/>
    <property type="evidence" value="ECO:0007669"/>
    <property type="project" value="InterPro"/>
</dbReference>
<dbReference type="NCBIfam" id="TIGR00797">
    <property type="entry name" value="matE"/>
    <property type="match status" value="1"/>
</dbReference>
<feature type="transmembrane region" description="Helical" evidence="10">
    <location>
        <begin position="361"/>
        <end position="381"/>
    </location>
</feature>
<evidence type="ECO:0000256" key="9">
    <source>
        <dbReference type="ARBA" id="ARBA00023251"/>
    </source>
</evidence>
<feature type="transmembrane region" description="Helical" evidence="10">
    <location>
        <begin position="54"/>
        <end position="75"/>
    </location>
</feature>
<proteinExistence type="inferred from homology"/>
<evidence type="ECO:0000313" key="11">
    <source>
        <dbReference type="EMBL" id="SIO20807.1"/>
    </source>
</evidence>
<dbReference type="PANTHER" id="PTHR43823:SF3">
    <property type="entry name" value="MULTIDRUG EXPORT PROTEIN MEPA"/>
    <property type="match status" value="1"/>
</dbReference>
<keyword evidence="12" id="KW-1185">Reference proteome</keyword>
<dbReference type="STRING" id="28230.SAMN05878443_1947"/>
<evidence type="ECO:0000256" key="6">
    <source>
        <dbReference type="ARBA" id="ARBA00022692"/>
    </source>
</evidence>
<dbReference type="InterPro" id="IPR051327">
    <property type="entry name" value="MATE_MepA_subfamily"/>
</dbReference>
<evidence type="ECO:0000256" key="8">
    <source>
        <dbReference type="ARBA" id="ARBA00023136"/>
    </source>
</evidence>
<dbReference type="PIRSF" id="PIRSF006603">
    <property type="entry name" value="DinF"/>
    <property type="match status" value="1"/>
</dbReference>
<dbReference type="GO" id="GO:0046677">
    <property type="term" value="P:response to antibiotic"/>
    <property type="evidence" value="ECO:0007669"/>
    <property type="project" value="UniProtKB-KW"/>
</dbReference>
<dbReference type="InterPro" id="IPR002528">
    <property type="entry name" value="MATE_fam"/>
</dbReference>
<reference evidence="12" key="1">
    <citation type="submission" date="2016-11" db="EMBL/GenBank/DDBJ databases">
        <authorList>
            <person name="Varghese N."/>
            <person name="Submissions S."/>
        </authorList>
    </citation>
    <scope>NUCLEOTIDE SEQUENCE [LARGE SCALE GENOMIC DNA]</scope>
    <source>
        <strain evidence="12">313</strain>
    </source>
</reference>
<evidence type="ECO:0000256" key="1">
    <source>
        <dbReference type="ARBA" id="ARBA00004651"/>
    </source>
</evidence>
<feature type="transmembrane region" description="Helical" evidence="10">
    <location>
        <begin position="419"/>
        <end position="438"/>
    </location>
</feature>
<accession>A0A1N6HM31</accession>
<evidence type="ECO:0000256" key="10">
    <source>
        <dbReference type="SAM" id="Phobius"/>
    </source>
</evidence>
<evidence type="ECO:0000313" key="12">
    <source>
        <dbReference type="Proteomes" id="UP000184758"/>
    </source>
</evidence>
<feature type="transmembrane region" description="Helical" evidence="10">
    <location>
        <begin position="171"/>
        <end position="193"/>
    </location>
</feature>
<keyword evidence="6 10" id="KW-0812">Transmembrane</keyword>